<evidence type="ECO:0000256" key="2">
    <source>
        <dbReference type="SAM" id="MobiDB-lite"/>
    </source>
</evidence>
<dbReference type="CDD" id="cd06257">
    <property type="entry name" value="DnaJ"/>
    <property type="match status" value="1"/>
</dbReference>
<keyword evidence="1" id="KW-0143">Chaperone</keyword>
<feature type="compositionally biased region" description="Basic residues" evidence="2">
    <location>
        <begin position="160"/>
        <end position="169"/>
    </location>
</feature>
<dbReference type="PROSITE" id="PS50076">
    <property type="entry name" value="DNAJ_2"/>
    <property type="match status" value="1"/>
</dbReference>
<evidence type="ECO:0000313" key="6">
    <source>
        <dbReference type="Proteomes" id="UP000759537"/>
    </source>
</evidence>
<dbReference type="InterPro" id="IPR036869">
    <property type="entry name" value="J_dom_sf"/>
</dbReference>
<gene>
    <name evidence="5" type="ORF">DFH94DRAFT_739631</name>
</gene>
<dbReference type="PRINTS" id="PR00625">
    <property type="entry name" value="JDOMAIN"/>
</dbReference>
<reference evidence="5" key="1">
    <citation type="submission" date="2019-10" db="EMBL/GenBank/DDBJ databases">
        <authorList>
            <consortium name="DOE Joint Genome Institute"/>
            <person name="Kuo A."/>
            <person name="Miyauchi S."/>
            <person name="Kiss E."/>
            <person name="Drula E."/>
            <person name="Kohler A."/>
            <person name="Sanchez-Garcia M."/>
            <person name="Andreopoulos B."/>
            <person name="Barry K.W."/>
            <person name="Bonito G."/>
            <person name="Buee M."/>
            <person name="Carver A."/>
            <person name="Chen C."/>
            <person name="Cichocki N."/>
            <person name="Clum A."/>
            <person name="Culley D."/>
            <person name="Crous P.W."/>
            <person name="Fauchery L."/>
            <person name="Girlanda M."/>
            <person name="Hayes R."/>
            <person name="Keri Z."/>
            <person name="LaButti K."/>
            <person name="Lipzen A."/>
            <person name="Lombard V."/>
            <person name="Magnuson J."/>
            <person name="Maillard F."/>
            <person name="Morin E."/>
            <person name="Murat C."/>
            <person name="Nolan M."/>
            <person name="Ohm R."/>
            <person name="Pangilinan J."/>
            <person name="Pereira M."/>
            <person name="Perotto S."/>
            <person name="Peter M."/>
            <person name="Riley R."/>
            <person name="Sitrit Y."/>
            <person name="Stielow B."/>
            <person name="Szollosi G."/>
            <person name="Zifcakova L."/>
            <person name="Stursova M."/>
            <person name="Spatafora J.W."/>
            <person name="Tedersoo L."/>
            <person name="Vaario L.-M."/>
            <person name="Yamada A."/>
            <person name="Yan M."/>
            <person name="Wang P."/>
            <person name="Xu J."/>
            <person name="Bruns T."/>
            <person name="Baldrian P."/>
            <person name="Vilgalys R."/>
            <person name="Henrissat B."/>
            <person name="Grigoriev I.V."/>
            <person name="Hibbett D."/>
            <person name="Nagy L.G."/>
            <person name="Martin F.M."/>
        </authorList>
    </citation>
    <scope>NUCLEOTIDE SEQUENCE</scope>
    <source>
        <strain evidence="5">Prilba</strain>
    </source>
</reference>
<keyword evidence="6" id="KW-1185">Reference proteome</keyword>
<dbReference type="PANTHER" id="PTHR44145">
    <property type="entry name" value="DNAJ HOMOLOG SUBFAMILY A MEMBER 3, MITOCHONDRIAL"/>
    <property type="match status" value="1"/>
</dbReference>
<comment type="caution">
    <text evidence="5">The sequence shown here is derived from an EMBL/GenBank/DDBJ whole genome shotgun (WGS) entry which is preliminary data.</text>
</comment>
<dbReference type="PANTHER" id="PTHR44145:SF3">
    <property type="entry name" value="DNAJ HOMOLOG SUBFAMILY A MEMBER 3, MITOCHONDRIAL"/>
    <property type="match status" value="1"/>
</dbReference>
<feature type="compositionally biased region" description="Low complexity" evidence="2">
    <location>
        <begin position="170"/>
        <end position="180"/>
    </location>
</feature>
<feature type="transmembrane region" description="Helical" evidence="3">
    <location>
        <begin position="213"/>
        <end position="234"/>
    </location>
</feature>
<evidence type="ECO:0000313" key="5">
    <source>
        <dbReference type="EMBL" id="KAF8479998.1"/>
    </source>
</evidence>
<evidence type="ECO:0000259" key="4">
    <source>
        <dbReference type="PROSITE" id="PS50076"/>
    </source>
</evidence>
<feature type="region of interest" description="Disordered" evidence="2">
    <location>
        <begin position="100"/>
        <end position="129"/>
    </location>
</feature>
<dbReference type="Gene3D" id="1.10.287.110">
    <property type="entry name" value="DnaJ domain"/>
    <property type="match status" value="1"/>
</dbReference>
<dbReference type="EMBL" id="WHVB01000008">
    <property type="protein sequence ID" value="KAF8479998.1"/>
    <property type="molecule type" value="Genomic_DNA"/>
</dbReference>
<evidence type="ECO:0000256" key="3">
    <source>
        <dbReference type="SAM" id="Phobius"/>
    </source>
</evidence>
<dbReference type="SMART" id="SM00271">
    <property type="entry name" value="DnaJ"/>
    <property type="match status" value="1"/>
</dbReference>
<dbReference type="SUPFAM" id="SSF46565">
    <property type="entry name" value="Chaperone J-domain"/>
    <property type="match status" value="1"/>
</dbReference>
<keyword evidence="3" id="KW-0812">Transmembrane</keyword>
<reference evidence="5" key="2">
    <citation type="journal article" date="2020" name="Nat. Commun.">
        <title>Large-scale genome sequencing of mycorrhizal fungi provides insights into the early evolution of symbiotic traits.</title>
        <authorList>
            <person name="Miyauchi S."/>
            <person name="Kiss E."/>
            <person name="Kuo A."/>
            <person name="Drula E."/>
            <person name="Kohler A."/>
            <person name="Sanchez-Garcia M."/>
            <person name="Morin E."/>
            <person name="Andreopoulos B."/>
            <person name="Barry K.W."/>
            <person name="Bonito G."/>
            <person name="Buee M."/>
            <person name="Carver A."/>
            <person name="Chen C."/>
            <person name="Cichocki N."/>
            <person name="Clum A."/>
            <person name="Culley D."/>
            <person name="Crous P.W."/>
            <person name="Fauchery L."/>
            <person name="Girlanda M."/>
            <person name="Hayes R.D."/>
            <person name="Keri Z."/>
            <person name="LaButti K."/>
            <person name="Lipzen A."/>
            <person name="Lombard V."/>
            <person name="Magnuson J."/>
            <person name="Maillard F."/>
            <person name="Murat C."/>
            <person name="Nolan M."/>
            <person name="Ohm R.A."/>
            <person name="Pangilinan J."/>
            <person name="Pereira M.F."/>
            <person name="Perotto S."/>
            <person name="Peter M."/>
            <person name="Pfister S."/>
            <person name="Riley R."/>
            <person name="Sitrit Y."/>
            <person name="Stielow J.B."/>
            <person name="Szollosi G."/>
            <person name="Zifcakova L."/>
            <person name="Stursova M."/>
            <person name="Spatafora J.W."/>
            <person name="Tedersoo L."/>
            <person name="Vaario L.M."/>
            <person name="Yamada A."/>
            <person name="Yan M."/>
            <person name="Wang P."/>
            <person name="Xu J."/>
            <person name="Bruns T."/>
            <person name="Baldrian P."/>
            <person name="Vilgalys R."/>
            <person name="Dunand C."/>
            <person name="Henrissat B."/>
            <person name="Grigoriev I.V."/>
            <person name="Hibbett D."/>
            <person name="Nagy L.G."/>
            <person name="Martin F.M."/>
        </authorList>
    </citation>
    <scope>NUCLEOTIDE SEQUENCE</scope>
    <source>
        <strain evidence="5">Prilba</strain>
    </source>
</reference>
<keyword evidence="3" id="KW-1133">Transmembrane helix</keyword>
<name>A0A9P5T8K8_9AGAM</name>
<organism evidence="5 6">
    <name type="scientific">Russula ochroleuca</name>
    <dbReference type="NCBI Taxonomy" id="152965"/>
    <lineage>
        <taxon>Eukaryota</taxon>
        <taxon>Fungi</taxon>
        <taxon>Dikarya</taxon>
        <taxon>Basidiomycota</taxon>
        <taxon>Agaricomycotina</taxon>
        <taxon>Agaricomycetes</taxon>
        <taxon>Russulales</taxon>
        <taxon>Russulaceae</taxon>
        <taxon>Russula</taxon>
    </lineage>
</organism>
<dbReference type="Proteomes" id="UP000759537">
    <property type="component" value="Unassembled WGS sequence"/>
</dbReference>
<dbReference type="AlphaFoldDB" id="A0A9P5T8K8"/>
<proteinExistence type="predicted"/>
<dbReference type="Pfam" id="PF00226">
    <property type="entry name" value="DnaJ"/>
    <property type="match status" value="1"/>
</dbReference>
<dbReference type="InterPro" id="IPR051938">
    <property type="entry name" value="Apopto_cytoskel_mod"/>
</dbReference>
<dbReference type="OrthoDB" id="445556at2759"/>
<feature type="domain" description="J" evidence="4">
    <location>
        <begin position="39"/>
        <end position="103"/>
    </location>
</feature>
<keyword evidence="3" id="KW-0472">Membrane</keyword>
<dbReference type="InterPro" id="IPR001623">
    <property type="entry name" value="DnaJ_domain"/>
</dbReference>
<sequence>MQRRVTHLGTSLRKRAGATKSLVFYHRRSFSTTRAHRATHYDTLSIPRNASKGQIKSAYYKLSKQFHPDVNREPQAREKFLAFSEAYAVLADDRQRRSYDRSLAASGGQYQSGYHHNQPHPHPHPYSHYTTANEARRRSANYAWERRRRPPPPGPNPHIHFQHQHHSHPRSQTSSAASSDSHFRPATAGTPHYRPPRPNWKEMELDRVNRVSGLARAAQLVGGFFIAVAIVGTMGKS</sequence>
<accession>A0A9P5T8K8</accession>
<protein>
    <submittedName>
        <fullName evidence="5">DnaJ-domain-containing protein</fullName>
    </submittedName>
</protein>
<evidence type="ECO:0000256" key="1">
    <source>
        <dbReference type="ARBA" id="ARBA00023186"/>
    </source>
</evidence>
<feature type="region of interest" description="Disordered" evidence="2">
    <location>
        <begin position="145"/>
        <end position="200"/>
    </location>
</feature>